<dbReference type="STRING" id="574566.I0YV20"/>
<evidence type="ECO:0000256" key="4">
    <source>
        <dbReference type="ARBA" id="ARBA00060557"/>
    </source>
</evidence>
<accession>I0YV20</accession>
<evidence type="ECO:0000259" key="7">
    <source>
        <dbReference type="Pfam" id="PF01370"/>
    </source>
</evidence>
<organism evidence="8 9">
    <name type="scientific">Coccomyxa subellipsoidea (strain C-169)</name>
    <name type="common">Green microalga</name>
    <dbReference type="NCBI Taxonomy" id="574566"/>
    <lineage>
        <taxon>Eukaryota</taxon>
        <taxon>Viridiplantae</taxon>
        <taxon>Chlorophyta</taxon>
        <taxon>core chlorophytes</taxon>
        <taxon>Trebouxiophyceae</taxon>
        <taxon>Trebouxiophyceae incertae sedis</taxon>
        <taxon>Coccomyxaceae</taxon>
        <taxon>Coccomyxa</taxon>
        <taxon>Coccomyxa subellipsoidea</taxon>
    </lineage>
</organism>
<dbReference type="SUPFAM" id="SSF51735">
    <property type="entry name" value="NAD(P)-binding Rossmann-fold domains"/>
    <property type="match status" value="1"/>
</dbReference>
<gene>
    <name evidence="8" type="ORF">COCSUDRAFT_66520</name>
</gene>
<dbReference type="PANTHER" id="PTHR42687:SF1">
    <property type="entry name" value="L-THREONINE 3-DEHYDROGENASE, MITOCHONDRIAL"/>
    <property type="match status" value="1"/>
</dbReference>
<evidence type="ECO:0000256" key="5">
    <source>
        <dbReference type="ARBA" id="ARBA00066604"/>
    </source>
</evidence>
<dbReference type="InterPro" id="IPR036291">
    <property type="entry name" value="NAD(P)-bd_dom_sf"/>
</dbReference>
<dbReference type="GeneID" id="17040226"/>
<dbReference type="RefSeq" id="XP_005646783.1">
    <property type="nucleotide sequence ID" value="XM_005646726.1"/>
</dbReference>
<dbReference type="Pfam" id="PF01370">
    <property type="entry name" value="Epimerase"/>
    <property type="match status" value="1"/>
</dbReference>
<dbReference type="eggNOG" id="KOG2774">
    <property type="taxonomic scope" value="Eukaryota"/>
</dbReference>
<dbReference type="InterPro" id="IPR051225">
    <property type="entry name" value="NAD(P)_epim/dehydratase"/>
</dbReference>
<dbReference type="EC" id="1.1.1.103" evidence="5"/>
<comment type="similarity">
    <text evidence="1">Belongs to the NAD(P)-dependent epimerase/dehydratase family.</text>
</comment>
<keyword evidence="9" id="KW-1185">Reference proteome</keyword>
<dbReference type="AlphaFoldDB" id="I0YV20"/>
<dbReference type="InterPro" id="IPR001509">
    <property type="entry name" value="Epimerase_deHydtase"/>
</dbReference>
<dbReference type="GO" id="GO:0008743">
    <property type="term" value="F:L-threonine 3-dehydrogenase activity"/>
    <property type="evidence" value="ECO:0007669"/>
    <property type="project" value="UniProtKB-EC"/>
</dbReference>
<evidence type="ECO:0000256" key="3">
    <source>
        <dbReference type="ARBA" id="ARBA00059023"/>
    </source>
</evidence>
<dbReference type="FunFam" id="3.40.50.720:FF:000077">
    <property type="entry name" value="L-threonine 3-dehydrogenase, mitochondrial"/>
    <property type="match status" value="1"/>
</dbReference>
<evidence type="ECO:0000256" key="1">
    <source>
        <dbReference type="ARBA" id="ARBA00007637"/>
    </source>
</evidence>
<dbReference type="EMBL" id="AGSI01000010">
    <property type="protein sequence ID" value="EIE22239.1"/>
    <property type="molecule type" value="Genomic_DNA"/>
</dbReference>
<protein>
    <recommendedName>
        <fullName evidence="6">L-threonine 3-dehydrogenase, mitochondrial</fullName>
        <ecNumber evidence="5">1.1.1.103</ecNumber>
    </recommendedName>
</protein>
<comment type="catalytic activity">
    <reaction evidence="2">
        <text>L-threonine + NAD(+) = (2S)-2-amino-3-oxobutanoate + NADH + H(+)</text>
        <dbReference type="Rhea" id="RHEA:13161"/>
        <dbReference type="ChEBI" id="CHEBI:15378"/>
        <dbReference type="ChEBI" id="CHEBI:57540"/>
        <dbReference type="ChEBI" id="CHEBI:57926"/>
        <dbReference type="ChEBI" id="CHEBI:57945"/>
        <dbReference type="ChEBI" id="CHEBI:78948"/>
        <dbReference type="EC" id="1.1.1.103"/>
    </reaction>
</comment>
<comment type="pathway">
    <text evidence="4">Amino-acid degradation; L-threonine degradation via oxydo-reductase pathway; glycine from L-threonine: step 1/2.</text>
</comment>
<dbReference type="Gene3D" id="3.40.50.720">
    <property type="entry name" value="NAD(P)-binding Rossmann-like Domain"/>
    <property type="match status" value="1"/>
</dbReference>
<evidence type="ECO:0000256" key="6">
    <source>
        <dbReference type="ARBA" id="ARBA00069940"/>
    </source>
</evidence>
<comment type="caution">
    <text evidence="8">The sequence shown here is derived from an EMBL/GenBank/DDBJ whole genome shotgun (WGS) entry which is preliminary data.</text>
</comment>
<dbReference type="GO" id="GO:0006567">
    <property type="term" value="P:L-threonine catabolic process"/>
    <property type="evidence" value="ECO:0007669"/>
    <property type="project" value="TreeGrafter"/>
</dbReference>
<name>I0YV20_COCSC</name>
<proteinExistence type="inferred from homology"/>
<sequence length="395" mass="43185">MASKKIANGFLYRLLASSRKGLCDNQARSISSTCTRSFPPQFGGYLRTGQGPSDVDEPRFLVTGASGQIGVELIPLLRQRHPDCVIASDVRMNREVTGAGPFVYCDVQDKDNLARIILENGINTVVHLATLLSAIGERNPQLALKVNTQGIQNVLELAAQHNLRVYAPSTIAVFGPTTPREDTPDCTVKEPTTMYGITKVHQELLGQYYSRKYGVDFRSLRYPGVISSATLPGGGTTDYAVEIFHAALTTGSYACFLGPDTALPFLYMPDCLAATYQLMMADSASLSQTTYNVTAMSFTPAELCAAIQRRLPGFTVDYRPDFRDAIARSWPQSVDDSPARADWGWRPAFDIDAMTDHMLTALDAQLRAKRERAASGKLRQATVDPLLRPPSVHAA</sequence>
<evidence type="ECO:0000313" key="8">
    <source>
        <dbReference type="EMBL" id="EIE22239.1"/>
    </source>
</evidence>
<dbReference type="OrthoDB" id="16464at2759"/>
<dbReference type="Proteomes" id="UP000007264">
    <property type="component" value="Unassembled WGS sequence"/>
</dbReference>
<evidence type="ECO:0000256" key="2">
    <source>
        <dbReference type="ARBA" id="ARBA00050613"/>
    </source>
</evidence>
<feature type="domain" description="NAD-dependent epimerase/dehydratase" evidence="7">
    <location>
        <begin position="61"/>
        <end position="293"/>
    </location>
</feature>
<reference evidence="8 9" key="1">
    <citation type="journal article" date="2012" name="Genome Biol.">
        <title>The genome of the polar eukaryotic microalga coccomyxa subellipsoidea reveals traits of cold adaptation.</title>
        <authorList>
            <person name="Blanc G."/>
            <person name="Agarkova I."/>
            <person name="Grimwood J."/>
            <person name="Kuo A."/>
            <person name="Brueggeman A."/>
            <person name="Dunigan D."/>
            <person name="Gurnon J."/>
            <person name="Ladunga I."/>
            <person name="Lindquist E."/>
            <person name="Lucas S."/>
            <person name="Pangilinan J."/>
            <person name="Proschold T."/>
            <person name="Salamov A."/>
            <person name="Schmutz J."/>
            <person name="Weeks D."/>
            <person name="Yamada T."/>
            <person name="Claverie J.M."/>
            <person name="Grigoriev I."/>
            <person name="Van Etten J."/>
            <person name="Lomsadze A."/>
            <person name="Borodovsky M."/>
        </authorList>
    </citation>
    <scope>NUCLEOTIDE SEQUENCE [LARGE SCALE GENOMIC DNA]</scope>
    <source>
        <strain evidence="8 9">C-169</strain>
    </source>
</reference>
<evidence type="ECO:0000313" key="9">
    <source>
        <dbReference type="Proteomes" id="UP000007264"/>
    </source>
</evidence>
<dbReference type="PANTHER" id="PTHR42687">
    <property type="entry name" value="L-THREONINE 3-DEHYDROGENASE"/>
    <property type="match status" value="1"/>
</dbReference>
<comment type="function">
    <text evidence="3">Catalyzes the NAD(+)-dependent oxidation of L-threonine to 2-amino-3-ketobutyrate, mediating L-threonine catabolism.</text>
</comment>
<dbReference type="KEGG" id="csl:COCSUDRAFT_66520"/>